<dbReference type="PANTHER" id="PTHR37984">
    <property type="entry name" value="PROTEIN CBG26694"/>
    <property type="match status" value="1"/>
</dbReference>
<dbReference type="Gene3D" id="4.10.60.10">
    <property type="entry name" value="Zinc finger, CCHC-type"/>
    <property type="match status" value="1"/>
</dbReference>
<dbReference type="FunFam" id="3.30.70.270:FF:000026">
    <property type="entry name" value="Transposon Ty3-G Gag-Pol polyprotein"/>
    <property type="match status" value="1"/>
</dbReference>
<comment type="caution">
    <text evidence="11">The sequence shown here is derived from an EMBL/GenBank/DDBJ whole genome shotgun (WGS) entry which is preliminary data.</text>
</comment>
<dbReference type="GO" id="GO:0006508">
    <property type="term" value="P:proteolysis"/>
    <property type="evidence" value="ECO:0007669"/>
    <property type="project" value="InterPro"/>
</dbReference>
<protein>
    <recommendedName>
        <fullName evidence="13">Endonuclease</fullName>
    </recommendedName>
</protein>
<dbReference type="Pfam" id="PF17921">
    <property type="entry name" value="Integrase_H2C2"/>
    <property type="match status" value="1"/>
</dbReference>
<dbReference type="Gene3D" id="3.30.420.10">
    <property type="entry name" value="Ribonuclease H-like superfamily/Ribonuclease H"/>
    <property type="match status" value="1"/>
</dbReference>
<dbReference type="Proteomes" id="UP001374579">
    <property type="component" value="Unassembled WGS sequence"/>
</dbReference>
<dbReference type="Pfam" id="PF00665">
    <property type="entry name" value="rve"/>
    <property type="match status" value="1"/>
</dbReference>
<dbReference type="Gene3D" id="1.10.340.70">
    <property type="match status" value="1"/>
</dbReference>
<evidence type="ECO:0000259" key="10">
    <source>
        <dbReference type="PROSITE" id="PS50994"/>
    </source>
</evidence>
<dbReference type="SUPFAM" id="SSF53098">
    <property type="entry name" value="Ribonuclease H-like"/>
    <property type="match status" value="1"/>
</dbReference>
<keyword evidence="5" id="KW-0378">Hydrolase</keyword>
<dbReference type="Pfam" id="PF00078">
    <property type="entry name" value="RVT_1"/>
    <property type="match status" value="1"/>
</dbReference>
<dbReference type="FunFam" id="1.10.340.70:FF:000003">
    <property type="entry name" value="Protein CBG25708"/>
    <property type="match status" value="1"/>
</dbReference>
<dbReference type="Gene3D" id="3.10.10.10">
    <property type="entry name" value="HIV Type 1 Reverse Transcriptase, subunit A, domain 1"/>
    <property type="match status" value="1"/>
</dbReference>
<sequence>MAFKPPSNFPFDNPSAWPDWKQRFLRYRIASKLNKEEQIVQVSSLIYSMGSDAEKILAQFNLSEEDGNKFDIVLARLDTHFAPKRNVIHERAKFYRRDQKEGETVEQYVRALFDLTQYADFENKDDAIRDRLVLGCNDSECSEKLQLQSDLTLEKAVTFARQQEQVKSEIQQQRGQKTASASLDAASFKYKRRPVAAGNKPTSTTGARSTTGACSKCGGTHQRGQCPAHGKRCNKCHKISHFARVCRSKSVNEVNSAPANNVPQVTEETFFVDSVDSGEEPWRVDINILHRKVNFKIDTGADVNIVNKRTWSFLGKPKLQPCETVRLISPGGKLNVMGSFQSTVTDLPVKVYVIDNETDNLLSRKTANSMGLVKRLNSVNFGEVKCTPVKIKLREGAVPYSVPVARRIPIPLMDKVKEELKRMKEGNVIEEITEPTEWVAPIVPVVKPNGKIRICVDLKKLNQAVERERYMMPTVDDVIHQLRGSSVFSKLDAASGFWQIPLDRETAKLTTFITPFGRYFFTHLPFGISSAPEIFQRIMTEILVNIPGVVCYYDDILCHSRDKEEHARLLHQVHARLQEVGLRLNDEKCEYNKSEINFLGHIISKDGIRPDTSKVEAISNMVEPTNVTELKRYLGMVNYLGRYLPNLSSVLRPLNQLLTKESVWSWGPEQAEAFAKVKRLLTTAPTLAFFDPAKPTTVSADASSYGLGAVLLQEHEEGLRPVAFCSRTLTEAEERYAQIEKECLATVWACEKFERYLVGLETFVLCTDHKPLIPLINTKDLTDTPLRCQRMLMRLMRFKPEARYNPGKEMFVADTLSRSPLTGGKTSLRQEELQNDVEAYVDTVASSWPMSDRRLEQIRADTLKDVNLKTALEYTETGWPRYKEDVKLAARDLFAVRGELTVNNGLLIKGDRIVIPFSMRKDILEHIHDGHQGVNKCRERANQCVWWPRISKDIQDRVAKCNFCTERLPTQRSEPLIPSALPERPFQKVGTDLMELNGQNYLVVMDYYSRYLDVAYLPDTTSRTVILKLKNIFARHGIPETLVSDNGTQFTSAEFQAFSRDWCFKHVTSSPHYPQANGEAESAVKIAKRILCQDDIFLGLLVYRSTPIPALGASPAELAFGRRLRNTLPCLPENLKPKNINRDELQQRDEAAKRRQKQTFDRHHGVQSLSPLQPGDQVFVKCDGEKGWKLPAEVREQCAPRSYIVRTPTGDRRRNRKHLRLRPVAPAPASREADPVPEVVPDTVPGVDPDPPPDSSVDTEDSTPTPGDYVTRSGRTVKKPARFEEQ</sequence>
<dbReference type="GO" id="GO:0004190">
    <property type="term" value="F:aspartic-type endopeptidase activity"/>
    <property type="evidence" value="ECO:0007669"/>
    <property type="project" value="InterPro"/>
</dbReference>
<dbReference type="InterPro" id="IPR043502">
    <property type="entry name" value="DNA/RNA_pol_sf"/>
</dbReference>
<gene>
    <name evidence="11" type="ORF">V1264_002220</name>
</gene>
<dbReference type="GO" id="GO:0016779">
    <property type="term" value="F:nucleotidyltransferase activity"/>
    <property type="evidence" value="ECO:0007669"/>
    <property type="project" value="UniProtKB-KW"/>
</dbReference>
<dbReference type="InterPro" id="IPR041588">
    <property type="entry name" value="Integrase_H2C2"/>
</dbReference>
<dbReference type="InterPro" id="IPR021109">
    <property type="entry name" value="Peptidase_aspartic_dom_sf"/>
</dbReference>
<organism evidence="11 12">
    <name type="scientific">Littorina saxatilis</name>
    <dbReference type="NCBI Taxonomy" id="31220"/>
    <lineage>
        <taxon>Eukaryota</taxon>
        <taxon>Metazoa</taxon>
        <taxon>Spiralia</taxon>
        <taxon>Lophotrochozoa</taxon>
        <taxon>Mollusca</taxon>
        <taxon>Gastropoda</taxon>
        <taxon>Caenogastropoda</taxon>
        <taxon>Littorinimorpha</taxon>
        <taxon>Littorinoidea</taxon>
        <taxon>Littorinidae</taxon>
        <taxon>Littorina</taxon>
    </lineage>
</organism>
<feature type="region of interest" description="Disordered" evidence="7">
    <location>
        <begin position="1205"/>
        <end position="1286"/>
    </location>
</feature>
<dbReference type="InterPro" id="IPR036397">
    <property type="entry name" value="RNaseH_sf"/>
</dbReference>
<dbReference type="InterPro" id="IPR012337">
    <property type="entry name" value="RNaseH-like_sf"/>
</dbReference>
<keyword evidence="1" id="KW-0808">Transferase</keyword>
<evidence type="ECO:0000256" key="5">
    <source>
        <dbReference type="ARBA" id="ARBA00022801"/>
    </source>
</evidence>
<evidence type="ECO:0000256" key="6">
    <source>
        <dbReference type="ARBA" id="ARBA00023268"/>
    </source>
</evidence>
<dbReference type="InterPro" id="IPR001995">
    <property type="entry name" value="Peptidase_A2_cat"/>
</dbReference>
<feature type="domain" description="Peptidase A2" evidence="8">
    <location>
        <begin position="293"/>
        <end position="332"/>
    </location>
</feature>
<proteinExistence type="predicted"/>
<evidence type="ECO:0000313" key="11">
    <source>
        <dbReference type="EMBL" id="KAK7116558.1"/>
    </source>
</evidence>
<evidence type="ECO:0000313" key="12">
    <source>
        <dbReference type="Proteomes" id="UP001374579"/>
    </source>
</evidence>
<feature type="domain" description="Integrase catalytic" evidence="10">
    <location>
        <begin position="981"/>
        <end position="1140"/>
    </location>
</feature>
<dbReference type="InterPro" id="IPR001878">
    <property type="entry name" value="Znf_CCHC"/>
</dbReference>
<feature type="domain" description="Reverse transcriptase" evidence="9">
    <location>
        <begin position="426"/>
        <end position="603"/>
    </location>
</feature>
<dbReference type="GO" id="GO:0004519">
    <property type="term" value="F:endonuclease activity"/>
    <property type="evidence" value="ECO:0007669"/>
    <property type="project" value="UniProtKB-KW"/>
</dbReference>
<evidence type="ECO:0000259" key="8">
    <source>
        <dbReference type="PROSITE" id="PS50175"/>
    </source>
</evidence>
<dbReference type="SUPFAM" id="SSF56672">
    <property type="entry name" value="DNA/RNA polymerases"/>
    <property type="match status" value="1"/>
</dbReference>
<evidence type="ECO:0000259" key="9">
    <source>
        <dbReference type="PROSITE" id="PS50878"/>
    </source>
</evidence>
<dbReference type="InterPro" id="IPR041577">
    <property type="entry name" value="RT_RNaseH_2"/>
</dbReference>
<keyword evidence="6" id="KW-0511">Multifunctional enzyme</keyword>
<accession>A0AAN9C2Z3</accession>
<dbReference type="EMBL" id="JBAMIC010000001">
    <property type="protein sequence ID" value="KAK7116558.1"/>
    <property type="molecule type" value="Genomic_DNA"/>
</dbReference>
<dbReference type="FunFam" id="3.30.420.10:FF:000063">
    <property type="entry name" value="Retrovirus-related Pol polyprotein from transposon 297-like Protein"/>
    <property type="match status" value="1"/>
</dbReference>
<dbReference type="Pfam" id="PF17919">
    <property type="entry name" value="RT_RNaseH_2"/>
    <property type="match status" value="1"/>
</dbReference>
<keyword evidence="2" id="KW-0548">Nucleotidyltransferase</keyword>
<dbReference type="CDD" id="cd09274">
    <property type="entry name" value="RNase_HI_RT_Ty3"/>
    <property type="match status" value="1"/>
</dbReference>
<evidence type="ECO:0000256" key="7">
    <source>
        <dbReference type="SAM" id="MobiDB-lite"/>
    </source>
</evidence>
<dbReference type="PROSITE" id="PS50994">
    <property type="entry name" value="INTEGRASE"/>
    <property type="match status" value="1"/>
</dbReference>
<keyword evidence="12" id="KW-1185">Reference proteome</keyword>
<feature type="compositionally biased region" description="Low complexity" evidence="7">
    <location>
        <begin position="1236"/>
        <end position="1247"/>
    </location>
</feature>
<evidence type="ECO:0000256" key="4">
    <source>
        <dbReference type="ARBA" id="ARBA00022759"/>
    </source>
</evidence>
<dbReference type="Gene3D" id="3.30.70.270">
    <property type="match status" value="2"/>
</dbReference>
<dbReference type="SMART" id="SM00343">
    <property type="entry name" value="ZnF_C2HC"/>
    <property type="match status" value="2"/>
</dbReference>
<dbReference type="InterPro" id="IPR043128">
    <property type="entry name" value="Rev_trsase/Diguanyl_cyclase"/>
</dbReference>
<keyword evidence="4" id="KW-0255">Endonuclease</keyword>
<evidence type="ECO:0000256" key="3">
    <source>
        <dbReference type="ARBA" id="ARBA00022722"/>
    </source>
</evidence>
<dbReference type="GO" id="GO:0015074">
    <property type="term" value="P:DNA integration"/>
    <property type="evidence" value="ECO:0007669"/>
    <property type="project" value="InterPro"/>
</dbReference>
<evidence type="ECO:0008006" key="13">
    <source>
        <dbReference type="Google" id="ProtNLM"/>
    </source>
</evidence>
<dbReference type="GO" id="GO:0003676">
    <property type="term" value="F:nucleic acid binding"/>
    <property type="evidence" value="ECO:0007669"/>
    <property type="project" value="InterPro"/>
</dbReference>
<dbReference type="InterPro" id="IPR000477">
    <property type="entry name" value="RT_dom"/>
</dbReference>
<feature type="region of interest" description="Disordered" evidence="7">
    <location>
        <begin position="1133"/>
        <end position="1173"/>
    </location>
</feature>
<keyword evidence="3" id="KW-0540">Nuclease</keyword>
<dbReference type="PROSITE" id="PS50878">
    <property type="entry name" value="RT_POL"/>
    <property type="match status" value="1"/>
</dbReference>
<dbReference type="GO" id="GO:0008270">
    <property type="term" value="F:zinc ion binding"/>
    <property type="evidence" value="ECO:0007669"/>
    <property type="project" value="InterPro"/>
</dbReference>
<dbReference type="PANTHER" id="PTHR37984:SF5">
    <property type="entry name" value="PROTEIN NYNRIN-LIKE"/>
    <property type="match status" value="1"/>
</dbReference>
<feature type="compositionally biased region" description="Basic and acidic residues" evidence="7">
    <location>
        <begin position="1140"/>
        <end position="1164"/>
    </location>
</feature>
<dbReference type="CDD" id="cd01647">
    <property type="entry name" value="RT_LTR"/>
    <property type="match status" value="1"/>
</dbReference>
<evidence type="ECO:0000256" key="2">
    <source>
        <dbReference type="ARBA" id="ARBA00022695"/>
    </source>
</evidence>
<dbReference type="SUPFAM" id="SSF50630">
    <property type="entry name" value="Acid proteases"/>
    <property type="match status" value="1"/>
</dbReference>
<dbReference type="InterPro" id="IPR001584">
    <property type="entry name" value="Integrase_cat-core"/>
</dbReference>
<dbReference type="PROSITE" id="PS50175">
    <property type="entry name" value="ASP_PROT_RETROV"/>
    <property type="match status" value="1"/>
</dbReference>
<name>A0AAN9C2Z3_9CAEN</name>
<evidence type="ECO:0000256" key="1">
    <source>
        <dbReference type="ARBA" id="ARBA00022679"/>
    </source>
</evidence>
<dbReference type="InterPro" id="IPR050951">
    <property type="entry name" value="Retrovirus_Pol_polyprotein"/>
</dbReference>
<reference evidence="11 12" key="1">
    <citation type="submission" date="2024-02" db="EMBL/GenBank/DDBJ databases">
        <title>Chromosome-scale genome assembly of the rough periwinkle Littorina saxatilis.</title>
        <authorList>
            <person name="De Jode A."/>
            <person name="Faria R."/>
            <person name="Formenti G."/>
            <person name="Sims Y."/>
            <person name="Smith T.P."/>
            <person name="Tracey A."/>
            <person name="Wood J.M.D."/>
            <person name="Zagrodzka Z.B."/>
            <person name="Johannesson K."/>
            <person name="Butlin R.K."/>
            <person name="Leder E.H."/>
        </authorList>
    </citation>
    <scope>NUCLEOTIDE SEQUENCE [LARGE SCALE GENOMIC DNA]</scope>
    <source>
        <strain evidence="11">Snail1</strain>
        <tissue evidence="11">Muscle</tissue>
    </source>
</reference>